<dbReference type="HOGENOM" id="CLU_1695829_0_0_1"/>
<keyword evidence="1" id="KW-1133">Transmembrane helix</keyword>
<evidence type="ECO:0000256" key="1">
    <source>
        <dbReference type="SAM" id="Phobius"/>
    </source>
</evidence>
<gene>
    <name evidence="2" type="ORF">MPH_11542</name>
</gene>
<keyword evidence="1" id="KW-0812">Transmembrane</keyword>
<proteinExistence type="predicted"/>
<dbReference type="EMBL" id="AHHD01000484">
    <property type="protein sequence ID" value="EKG11381.1"/>
    <property type="molecule type" value="Genomic_DNA"/>
</dbReference>
<protein>
    <submittedName>
        <fullName evidence="2">Uncharacterized protein</fullName>
    </submittedName>
</protein>
<name>K2QN67_MACPH</name>
<comment type="caution">
    <text evidence="2">The sequence shown here is derived from an EMBL/GenBank/DDBJ whole genome shotgun (WGS) entry which is preliminary data.</text>
</comment>
<dbReference type="VEuPathDB" id="FungiDB:MPH_11542"/>
<feature type="transmembrane region" description="Helical" evidence="1">
    <location>
        <begin position="26"/>
        <end position="48"/>
    </location>
</feature>
<evidence type="ECO:0000313" key="2">
    <source>
        <dbReference type="EMBL" id="EKG11381.1"/>
    </source>
</evidence>
<organism evidence="2 3">
    <name type="scientific">Macrophomina phaseolina (strain MS6)</name>
    <name type="common">Charcoal rot fungus</name>
    <dbReference type="NCBI Taxonomy" id="1126212"/>
    <lineage>
        <taxon>Eukaryota</taxon>
        <taxon>Fungi</taxon>
        <taxon>Dikarya</taxon>
        <taxon>Ascomycota</taxon>
        <taxon>Pezizomycotina</taxon>
        <taxon>Dothideomycetes</taxon>
        <taxon>Dothideomycetes incertae sedis</taxon>
        <taxon>Botryosphaeriales</taxon>
        <taxon>Botryosphaeriaceae</taxon>
        <taxon>Macrophomina</taxon>
    </lineage>
</organism>
<sequence length="155" mass="17657">MAAPDFVNSMDGICKILTHKPAELPWLFPFVCLFSFKICLVFVGNLGYAMVRGRVLHDQCSLLHKVHVAHEVESVTELLHVSHHLLRRESGKRILKDSIEMAATDFRNVQDLLLRAFDCPFVLIAEDPVLRNMLFVSPLRRHKILLIAGCFPNLL</sequence>
<dbReference type="InParanoid" id="K2QN67"/>
<evidence type="ECO:0000313" key="3">
    <source>
        <dbReference type="Proteomes" id="UP000007129"/>
    </source>
</evidence>
<dbReference type="AlphaFoldDB" id="K2QN67"/>
<reference evidence="2 3" key="1">
    <citation type="journal article" date="2012" name="BMC Genomics">
        <title>Tools to kill: Genome of one of the most destructive plant pathogenic fungi Macrophomina phaseolina.</title>
        <authorList>
            <person name="Islam M.S."/>
            <person name="Haque M.S."/>
            <person name="Islam M.M."/>
            <person name="Emdad E.M."/>
            <person name="Halim A."/>
            <person name="Hossen Q.M.M."/>
            <person name="Hossain M.Z."/>
            <person name="Ahmed B."/>
            <person name="Rahim S."/>
            <person name="Rahman M.S."/>
            <person name="Alam M.M."/>
            <person name="Hou S."/>
            <person name="Wan X."/>
            <person name="Saito J.A."/>
            <person name="Alam M."/>
        </authorList>
    </citation>
    <scope>NUCLEOTIDE SEQUENCE [LARGE SCALE GENOMIC DNA]</scope>
    <source>
        <strain evidence="2 3">MS6</strain>
    </source>
</reference>
<dbReference type="Proteomes" id="UP000007129">
    <property type="component" value="Unassembled WGS sequence"/>
</dbReference>
<accession>K2QN67</accession>
<keyword evidence="1" id="KW-0472">Membrane</keyword>